<protein>
    <recommendedName>
        <fullName evidence="2">MTTase N-terminal domain-containing protein</fullName>
    </recommendedName>
</protein>
<dbReference type="InterPro" id="IPR013848">
    <property type="entry name" value="Methylthiotransferase_N"/>
</dbReference>
<dbReference type="GO" id="GO:0046872">
    <property type="term" value="F:metal ion binding"/>
    <property type="evidence" value="ECO:0007669"/>
    <property type="project" value="UniProtKB-KW"/>
</dbReference>
<feature type="region of interest" description="Disordered" evidence="1">
    <location>
        <begin position="1"/>
        <end position="24"/>
    </location>
</feature>
<evidence type="ECO:0000256" key="1">
    <source>
        <dbReference type="SAM" id="MobiDB-lite"/>
    </source>
</evidence>
<evidence type="ECO:0000313" key="3">
    <source>
        <dbReference type="EMBL" id="SVD91989.1"/>
    </source>
</evidence>
<evidence type="ECO:0000259" key="2">
    <source>
        <dbReference type="PROSITE" id="PS51449"/>
    </source>
</evidence>
<dbReference type="InterPro" id="IPR038135">
    <property type="entry name" value="Methylthiotransferase_N_sf"/>
</dbReference>
<name>A0A382Z9U7_9ZZZZ</name>
<sequence>MELPLVDGVEPTPRTTPAREGRTPTARSVYVETYGCQMNVADSETVTSILGEAG</sequence>
<organism evidence="3">
    <name type="scientific">marine metagenome</name>
    <dbReference type="NCBI Taxonomy" id="408172"/>
    <lineage>
        <taxon>unclassified sequences</taxon>
        <taxon>metagenomes</taxon>
        <taxon>ecological metagenomes</taxon>
    </lineage>
</organism>
<gene>
    <name evidence="3" type="ORF">METZ01_LOCUS444843</name>
</gene>
<reference evidence="3" key="1">
    <citation type="submission" date="2018-05" db="EMBL/GenBank/DDBJ databases">
        <authorList>
            <person name="Lanie J.A."/>
            <person name="Ng W.-L."/>
            <person name="Kazmierczak K.M."/>
            <person name="Andrzejewski T.M."/>
            <person name="Davidsen T.M."/>
            <person name="Wayne K.J."/>
            <person name="Tettelin H."/>
            <person name="Glass J.I."/>
            <person name="Rusch D."/>
            <person name="Podicherti R."/>
            <person name="Tsui H.-C.T."/>
            <person name="Winkler M.E."/>
        </authorList>
    </citation>
    <scope>NUCLEOTIDE SEQUENCE</scope>
</reference>
<feature type="non-terminal residue" evidence="3">
    <location>
        <position position="54"/>
    </location>
</feature>
<dbReference type="Gene3D" id="3.40.50.12160">
    <property type="entry name" value="Methylthiotransferase, N-terminal domain"/>
    <property type="match status" value="1"/>
</dbReference>
<feature type="domain" description="MTTase N-terminal" evidence="2">
    <location>
        <begin position="27"/>
        <end position="54"/>
    </location>
</feature>
<dbReference type="GO" id="GO:0035596">
    <property type="term" value="F:methylthiotransferase activity"/>
    <property type="evidence" value="ECO:0007669"/>
    <property type="project" value="InterPro"/>
</dbReference>
<accession>A0A382Z9U7</accession>
<dbReference type="EMBL" id="UINC01182009">
    <property type="protein sequence ID" value="SVD91989.1"/>
    <property type="molecule type" value="Genomic_DNA"/>
</dbReference>
<dbReference type="AlphaFoldDB" id="A0A382Z9U7"/>
<dbReference type="Pfam" id="PF00919">
    <property type="entry name" value="UPF0004"/>
    <property type="match status" value="1"/>
</dbReference>
<proteinExistence type="predicted"/>
<dbReference type="PROSITE" id="PS51449">
    <property type="entry name" value="MTTASE_N"/>
    <property type="match status" value="1"/>
</dbReference>
<dbReference type="GO" id="GO:0051539">
    <property type="term" value="F:4 iron, 4 sulfur cluster binding"/>
    <property type="evidence" value="ECO:0007669"/>
    <property type="project" value="UniProtKB-KW"/>
</dbReference>